<dbReference type="Proteomes" id="UP001269271">
    <property type="component" value="Unassembled WGS sequence"/>
</dbReference>
<keyword evidence="4" id="KW-1185">Reference proteome</keyword>
<dbReference type="Proteomes" id="UP000238153">
    <property type="component" value="Unassembled WGS sequence"/>
</dbReference>
<reference evidence="2 3" key="1">
    <citation type="submission" date="2017-11" db="EMBL/GenBank/DDBJ databases">
        <authorList>
            <person name="Founou R.C."/>
            <person name="Founou L."/>
            <person name="Allam M."/>
            <person name="Ismail A."/>
            <person name="Essack S.Y."/>
        </authorList>
    </citation>
    <scope>NUCLEOTIDE SEQUENCE [LARGE SCALE GENOMIC DNA]</scope>
    <source>
        <strain evidence="2 3">G811N2B1</strain>
    </source>
</reference>
<protein>
    <recommendedName>
        <fullName evidence="5">DUF4440 domain-containing protein</fullName>
    </recommendedName>
</protein>
<proteinExistence type="predicted"/>
<dbReference type="KEGG" id="shh:ShL2_01412"/>
<sequence>MFNYEQVHLNSKHRLDKTYLDYLHPDFKEIGHSGNIITKNDLYFIELNTFDYEIIDFEYKSLSDNCRLSVYTLINYTTNRNSRRSSLWLWYDDDWKLYFHQGTPLN</sequence>
<dbReference type="AlphaFoldDB" id="A0A2A1KAR8"/>
<evidence type="ECO:0000313" key="2">
    <source>
        <dbReference type="EMBL" id="PPJ77484.1"/>
    </source>
</evidence>
<reference evidence="1 4" key="2">
    <citation type="submission" date="2023-08" db="EMBL/GenBank/DDBJ databases">
        <title>Genomic surveillance of Staphylococcus haemolyticus neonatal outbreak in southern France.</title>
        <authorList>
            <person name="Magnan C."/>
            <person name="Morsli M."/>
            <person name="Thiery B."/>
            <person name="Salipante F."/>
            <person name="Attar J."/>
            <person name="Massimo D.M."/>
            <person name="Ory J."/>
            <person name="Pantel A."/>
            <person name="Lavigne J.-P."/>
        </authorList>
    </citation>
    <scope>NUCLEOTIDE SEQUENCE [LARGE SCALE GENOMIC DNA]</scope>
    <source>
        <strain evidence="1 4">NSH026</strain>
    </source>
</reference>
<evidence type="ECO:0000313" key="1">
    <source>
        <dbReference type="EMBL" id="MDT4286039.1"/>
    </source>
</evidence>
<name>A0A2A1KAR8_STAHA</name>
<dbReference type="InterPro" id="IPR032710">
    <property type="entry name" value="NTF2-like_dom_sf"/>
</dbReference>
<dbReference type="GeneID" id="93780922"/>
<dbReference type="EMBL" id="PGWX01000133">
    <property type="protein sequence ID" value="PPJ77484.1"/>
    <property type="molecule type" value="Genomic_DNA"/>
</dbReference>
<evidence type="ECO:0000313" key="3">
    <source>
        <dbReference type="Proteomes" id="UP000238153"/>
    </source>
</evidence>
<dbReference type="EMBL" id="JAVSOO010000005">
    <property type="protein sequence ID" value="MDT4286039.1"/>
    <property type="molecule type" value="Genomic_DNA"/>
</dbReference>
<dbReference type="RefSeq" id="WP_016931085.1">
    <property type="nucleotide sequence ID" value="NZ_BKAY01000002.1"/>
</dbReference>
<evidence type="ECO:0000313" key="4">
    <source>
        <dbReference type="Proteomes" id="UP001269271"/>
    </source>
</evidence>
<organism evidence="2 3">
    <name type="scientific">Staphylococcus haemolyticus</name>
    <dbReference type="NCBI Taxonomy" id="1283"/>
    <lineage>
        <taxon>Bacteria</taxon>
        <taxon>Bacillati</taxon>
        <taxon>Bacillota</taxon>
        <taxon>Bacilli</taxon>
        <taxon>Bacillales</taxon>
        <taxon>Staphylococcaceae</taxon>
        <taxon>Staphylococcus</taxon>
    </lineage>
</organism>
<comment type="caution">
    <text evidence="2">The sequence shown here is derived from an EMBL/GenBank/DDBJ whole genome shotgun (WGS) entry which is preliminary data.</text>
</comment>
<evidence type="ECO:0008006" key="5">
    <source>
        <dbReference type="Google" id="ProtNLM"/>
    </source>
</evidence>
<dbReference type="SUPFAM" id="SSF54427">
    <property type="entry name" value="NTF2-like"/>
    <property type="match status" value="1"/>
</dbReference>
<gene>
    <name evidence="2" type="ORF">CV019_01195</name>
    <name evidence="1" type="ORF">RO950_03260</name>
</gene>
<accession>A0A2A1KAR8</accession>